<keyword evidence="7" id="KW-1185">Reference proteome</keyword>
<evidence type="ECO:0000256" key="3">
    <source>
        <dbReference type="PROSITE-ProRule" id="PRU00708"/>
    </source>
</evidence>
<feature type="domain" description="PROP1-like PPR" evidence="5">
    <location>
        <begin position="158"/>
        <end position="313"/>
    </location>
</feature>
<dbReference type="PANTHER" id="PTHR47447">
    <property type="entry name" value="OS03G0856100 PROTEIN"/>
    <property type="match status" value="1"/>
</dbReference>
<comment type="caution">
    <text evidence="6">The sequence shown here is derived from an EMBL/GenBank/DDBJ whole genome shotgun (WGS) entry which is preliminary data.</text>
</comment>
<proteinExistence type="inferred from homology"/>
<accession>A0AA89BE13</accession>
<dbReference type="GO" id="GO:0042134">
    <property type="term" value="F:rRNA primary transcript binding"/>
    <property type="evidence" value="ECO:0007669"/>
    <property type="project" value="TreeGrafter"/>
</dbReference>
<dbReference type="Pfam" id="PF17177">
    <property type="entry name" value="PPR_long"/>
    <property type="match status" value="1"/>
</dbReference>
<keyword evidence="4" id="KW-1133">Transmembrane helix</keyword>
<dbReference type="GO" id="GO:0045727">
    <property type="term" value="P:positive regulation of translation"/>
    <property type="evidence" value="ECO:0007669"/>
    <property type="project" value="TreeGrafter"/>
</dbReference>
<protein>
    <recommendedName>
        <fullName evidence="5">PROP1-like PPR domain-containing protein</fullName>
    </recommendedName>
</protein>
<feature type="repeat" description="PPR" evidence="3">
    <location>
        <begin position="213"/>
        <end position="247"/>
    </location>
</feature>
<comment type="similarity">
    <text evidence="1">Belongs to the PPR family. P subfamily.</text>
</comment>
<keyword evidence="4" id="KW-0812">Transmembrane</keyword>
<keyword evidence="2" id="KW-0677">Repeat</keyword>
<evidence type="ECO:0000259" key="5">
    <source>
        <dbReference type="Pfam" id="PF17177"/>
    </source>
</evidence>
<feature type="repeat" description="PPR" evidence="3">
    <location>
        <begin position="141"/>
        <end position="175"/>
    </location>
</feature>
<keyword evidence="4" id="KW-0472">Membrane</keyword>
<reference evidence="6" key="1">
    <citation type="submission" date="2022-12" db="EMBL/GenBank/DDBJ databases">
        <title>Draft genome assemblies for two species of Escallonia (Escalloniales).</title>
        <authorList>
            <person name="Chanderbali A."/>
            <person name="Dervinis C."/>
            <person name="Anghel I."/>
            <person name="Soltis D."/>
            <person name="Soltis P."/>
            <person name="Zapata F."/>
        </authorList>
    </citation>
    <scope>NUCLEOTIDE SEQUENCE</scope>
    <source>
        <strain evidence="6">UCBG64.0493</strain>
        <tissue evidence="6">Leaf</tissue>
    </source>
</reference>
<evidence type="ECO:0000256" key="4">
    <source>
        <dbReference type="SAM" id="Phobius"/>
    </source>
</evidence>
<gene>
    <name evidence="6" type="ORF">RJ639_030410</name>
</gene>
<dbReference type="Proteomes" id="UP001188597">
    <property type="component" value="Unassembled WGS sequence"/>
</dbReference>
<dbReference type="GO" id="GO:0009570">
    <property type="term" value="C:chloroplast stroma"/>
    <property type="evidence" value="ECO:0007669"/>
    <property type="project" value="TreeGrafter"/>
</dbReference>
<feature type="repeat" description="PPR" evidence="3">
    <location>
        <begin position="177"/>
        <end position="211"/>
    </location>
</feature>
<dbReference type="PROSITE" id="PS51375">
    <property type="entry name" value="PPR"/>
    <property type="match status" value="4"/>
</dbReference>
<sequence>MAMETVTTLIPYLLPLVVLPLSLSFFFLFRKTGSLNSKSSMIGEFTGMTQLGSQKFVIYDARMEKKSRPDPIALGELGQALSEVGDNEGGIKFMLQEMKSRGFQPDLVMYNTLLQSLAKAEKPCLARGLYENMAGSGVVADEKTLTTLAKTYGKAGWACDAMEMWEGMKSNGWWPIDFGLYNTLLSMCADLGMEEEAKTLFEDMKVSKYCKPDSWSYTAMLNIYSSGGNANKAMALFEEMCNVGVKFNSLGSTALIQCLGKAQRIDDLVKVYEVSSQKGVEPDDGLSRSLLTVLSQCKGEDANKVISCLKQANPKLVSFVKLVEEEKTGFETIDKEFKGILEDVAVEARRSFCNCLMDICRNRDLQDRAHELHYMGTDYGLYPGLTTTCGLFETINAKRACKA</sequence>
<dbReference type="InterPro" id="IPR033443">
    <property type="entry name" value="PROP1-like_PPR_dom"/>
</dbReference>
<dbReference type="InterPro" id="IPR011990">
    <property type="entry name" value="TPR-like_helical_dom_sf"/>
</dbReference>
<dbReference type="AlphaFoldDB" id="A0AA89BE13"/>
<name>A0AA89BE13_9ASTE</name>
<dbReference type="Pfam" id="PF13812">
    <property type="entry name" value="PPR_3"/>
    <property type="match status" value="1"/>
</dbReference>
<dbReference type="GO" id="GO:0003729">
    <property type="term" value="F:mRNA binding"/>
    <property type="evidence" value="ECO:0007669"/>
    <property type="project" value="TreeGrafter"/>
</dbReference>
<evidence type="ECO:0000256" key="2">
    <source>
        <dbReference type="ARBA" id="ARBA00022737"/>
    </source>
</evidence>
<dbReference type="InterPro" id="IPR002885">
    <property type="entry name" value="PPR_rpt"/>
</dbReference>
<dbReference type="PANTHER" id="PTHR47447:SF3">
    <property type="entry name" value="OS03G0856100 PROTEIN"/>
    <property type="match status" value="1"/>
</dbReference>
<dbReference type="NCBIfam" id="TIGR00756">
    <property type="entry name" value="PPR"/>
    <property type="match status" value="2"/>
</dbReference>
<evidence type="ECO:0000313" key="6">
    <source>
        <dbReference type="EMBL" id="KAK3037633.1"/>
    </source>
</evidence>
<evidence type="ECO:0000256" key="1">
    <source>
        <dbReference type="ARBA" id="ARBA00007626"/>
    </source>
</evidence>
<evidence type="ECO:0000313" key="7">
    <source>
        <dbReference type="Proteomes" id="UP001188597"/>
    </source>
</evidence>
<feature type="transmembrane region" description="Helical" evidence="4">
    <location>
        <begin position="12"/>
        <end position="29"/>
    </location>
</feature>
<dbReference type="EMBL" id="JAVXUP010000117">
    <property type="protein sequence ID" value="KAK3037633.1"/>
    <property type="molecule type" value="Genomic_DNA"/>
</dbReference>
<organism evidence="6 7">
    <name type="scientific">Escallonia herrerae</name>
    <dbReference type="NCBI Taxonomy" id="1293975"/>
    <lineage>
        <taxon>Eukaryota</taxon>
        <taxon>Viridiplantae</taxon>
        <taxon>Streptophyta</taxon>
        <taxon>Embryophyta</taxon>
        <taxon>Tracheophyta</taxon>
        <taxon>Spermatophyta</taxon>
        <taxon>Magnoliopsida</taxon>
        <taxon>eudicotyledons</taxon>
        <taxon>Gunneridae</taxon>
        <taxon>Pentapetalae</taxon>
        <taxon>asterids</taxon>
        <taxon>campanulids</taxon>
        <taxon>Escalloniales</taxon>
        <taxon>Escalloniaceae</taxon>
        <taxon>Escallonia</taxon>
    </lineage>
</organism>
<dbReference type="Gene3D" id="1.25.40.10">
    <property type="entry name" value="Tetratricopeptide repeat domain"/>
    <property type="match status" value="2"/>
</dbReference>
<feature type="repeat" description="PPR" evidence="3">
    <location>
        <begin position="106"/>
        <end position="140"/>
    </location>
</feature>